<dbReference type="Pfam" id="PF01263">
    <property type="entry name" value="Aldose_epim"/>
    <property type="match status" value="1"/>
</dbReference>
<dbReference type="EC" id="5.1.3.3" evidence="5"/>
<feature type="binding site" evidence="7">
    <location>
        <position position="231"/>
    </location>
    <ligand>
        <name>beta-D-galactose</name>
        <dbReference type="ChEBI" id="CHEBI:27667"/>
    </ligand>
</feature>
<dbReference type="InterPro" id="IPR015443">
    <property type="entry name" value="Aldose_1-epimerase"/>
</dbReference>
<dbReference type="PIRSF" id="PIRSF005096">
    <property type="entry name" value="GALM"/>
    <property type="match status" value="1"/>
</dbReference>
<evidence type="ECO:0000313" key="10">
    <source>
        <dbReference type="Proteomes" id="UP000268553"/>
    </source>
</evidence>
<comment type="caution">
    <text evidence="9">The sequence shown here is derived from an EMBL/GenBank/DDBJ whole genome shotgun (WGS) entry which is preliminary data.</text>
</comment>
<dbReference type="InterPro" id="IPR008183">
    <property type="entry name" value="Aldose_1/G6P_1-epimerase"/>
</dbReference>
<dbReference type="GO" id="GO:0033499">
    <property type="term" value="P:galactose catabolic process via UDP-galactose, Leloir pathway"/>
    <property type="evidence" value="ECO:0007669"/>
    <property type="project" value="TreeGrafter"/>
</dbReference>
<dbReference type="SUPFAM" id="SSF74650">
    <property type="entry name" value="Galactose mutarotase-like"/>
    <property type="match status" value="1"/>
</dbReference>
<evidence type="ECO:0000256" key="3">
    <source>
        <dbReference type="ARBA" id="ARBA00023235"/>
    </source>
</evidence>
<dbReference type="CDD" id="cd09019">
    <property type="entry name" value="galactose_mutarotase_like"/>
    <property type="match status" value="1"/>
</dbReference>
<evidence type="ECO:0000256" key="2">
    <source>
        <dbReference type="ARBA" id="ARBA00006206"/>
    </source>
</evidence>
<evidence type="ECO:0000256" key="8">
    <source>
        <dbReference type="PIRSR" id="PIRSR005096-3"/>
    </source>
</evidence>
<evidence type="ECO:0000256" key="7">
    <source>
        <dbReference type="PIRSR" id="PIRSR005096-2"/>
    </source>
</evidence>
<dbReference type="Proteomes" id="UP000268553">
    <property type="component" value="Unassembled WGS sequence"/>
</dbReference>
<name>A0A3R8R5N0_9SPHN</name>
<sequence>MNANGMRVRIISYGATILSVHVPDAQGRFADVITGFDTLDAYVAHLHYFGSTVGRVANRISGARFMLEGKEYLVPANNAGNSLHGGDVGFDKANWTITACDEDALSVTLSHFSPDGDQGYPGNLSVTATYQLHADNALSVRYQATTDAPTVVNLSNHAYWNLGGEGSAYDAMDHLLTIHAAHYVPVDAALIPTGERRPVAGTAFDFRTAKPIGKYIGDVADAQMRHGHGYDHNWVVDEVVAQQPRPQAVLEDPVSGRTMTLLSNQPGLQFYSGNFFDGSIAGKAGKSYHKGDAIALEPQMFPDAPNQASFAPILLVPGERYENSIIWRFGTKAGSLPD</sequence>
<reference evidence="9 10" key="1">
    <citation type="submission" date="2018-12" db="EMBL/GenBank/DDBJ databases">
        <authorList>
            <person name="Kim S.-J."/>
            <person name="Jung G.-Y."/>
        </authorList>
    </citation>
    <scope>NUCLEOTIDE SEQUENCE [LARGE SCALE GENOMIC DNA]</scope>
    <source>
        <strain evidence="9 10">03SU3-P</strain>
    </source>
</reference>
<dbReference type="GO" id="GO:0006006">
    <property type="term" value="P:glucose metabolic process"/>
    <property type="evidence" value="ECO:0007669"/>
    <property type="project" value="TreeGrafter"/>
</dbReference>
<feature type="binding site" evidence="8">
    <location>
        <begin position="58"/>
        <end position="59"/>
    </location>
    <ligand>
        <name>beta-D-galactose</name>
        <dbReference type="ChEBI" id="CHEBI:27667"/>
    </ligand>
</feature>
<keyword evidence="4 5" id="KW-0119">Carbohydrate metabolism</keyword>
<dbReference type="Gene3D" id="2.70.98.10">
    <property type="match status" value="1"/>
</dbReference>
<feature type="binding site" evidence="8">
    <location>
        <begin position="157"/>
        <end position="159"/>
    </location>
    <ligand>
        <name>beta-D-galactose</name>
        <dbReference type="ChEBI" id="CHEBI:27667"/>
    </ligand>
</feature>
<gene>
    <name evidence="9" type="ORF">D7D48_06545</name>
</gene>
<feature type="active site" description="Proton donor" evidence="6">
    <location>
        <position position="157"/>
    </location>
</feature>
<keyword evidence="10" id="KW-1185">Reference proteome</keyword>
<dbReference type="PANTHER" id="PTHR10091:SF0">
    <property type="entry name" value="GALACTOSE MUTAROTASE"/>
    <property type="match status" value="1"/>
</dbReference>
<dbReference type="OrthoDB" id="9779408at2"/>
<protein>
    <recommendedName>
        <fullName evidence="5">Aldose 1-epimerase</fullName>
        <ecNumber evidence="5">5.1.3.3</ecNumber>
    </recommendedName>
</protein>
<evidence type="ECO:0000256" key="6">
    <source>
        <dbReference type="PIRSR" id="PIRSR005096-1"/>
    </source>
</evidence>
<keyword evidence="3 5" id="KW-0413">Isomerase</keyword>
<dbReference type="GO" id="GO:0030246">
    <property type="term" value="F:carbohydrate binding"/>
    <property type="evidence" value="ECO:0007669"/>
    <property type="project" value="InterPro"/>
</dbReference>
<evidence type="ECO:0000256" key="4">
    <source>
        <dbReference type="ARBA" id="ARBA00023277"/>
    </source>
</evidence>
<dbReference type="NCBIfam" id="NF008277">
    <property type="entry name" value="PRK11055.1"/>
    <property type="match status" value="1"/>
</dbReference>
<feature type="active site" description="Proton acceptor" evidence="6">
    <location>
        <position position="297"/>
    </location>
</feature>
<comment type="pathway">
    <text evidence="1 5">Carbohydrate metabolism; hexose metabolism.</text>
</comment>
<proteinExistence type="inferred from homology"/>
<dbReference type="InterPro" id="IPR047215">
    <property type="entry name" value="Galactose_mutarotase-like"/>
</dbReference>
<dbReference type="PANTHER" id="PTHR10091">
    <property type="entry name" value="ALDOSE-1-EPIMERASE"/>
    <property type="match status" value="1"/>
</dbReference>
<dbReference type="AlphaFoldDB" id="A0A3R8R5N0"/>
<dbReference type="UniPathway" id="UPA00242"/>
<evidence type="ECO:0000313" key="9">
    <source>
        <dbReference type="EMBL" id="RRQ52494.1"/>
    </source>
</evidence>
<evidence type="ECO:0000256" key="5">
    <source>
        <dbReference type="PIRNR" id="PIRNR005096"/>
    </source>
</evidence>
<comment type="similarity">
    <text evidence="2 5">Belongs to the aldose epimerase family.</text>
</comment>
<dbReference type="GO" id="GO:0004034">
    <property type="term" value="F:aldose 1-epimerase activity"/>
    <property type="evidence" value="ECO:0007669"/>
    <property type="project" value="UniProtKB-EC"/>
</dbReference>
<dbReference type="EMBL" id="RWJI01000001">
    <property type="protein sequence ID" value="RRQ52494.1"/>
    <property type="molecule type" value="Genomic_DNA"/>
</dbReference>
<organism evidence="9 10">
    <name type="scientific">Sphingorhabdus wooponensis</name>
    <dbReference type="NCBI Taxonomy" id="940136"/>
    <lineage>
        <taxon>Bacteria</taxon>
        <taxon>Pseudomonadati</taxon>
        <taxon>Pseudomonadota</taxon>
        <taxon>Alphaproteobacteria</taxon>
        <taxon>Sphingomonadales</taxon>
        <taxon>Sphingomonadaceae</taxon>
        <taxon>Sphingorhabdus</taxon>
    </lineage>
</organism>
<comment type="catalytic activity">
    <reaction evidence="5">
        <text>alpha-D-glucose = beta-D-glucose</text>
        <dbReference type="Rhea" id="RHEA:10264"/>
        <dbReference type="ChEBI" id="CHEBI:15903"/>
        <dbReference type="ChEBI" id="CHEBI:17925"/>
        <dbReference type="EC" id="5.1.3.3"/>
    </reaction>
</comment>
<dbReference type="InterPro" id="IPR011013">
    <property type="entry name" value="Gal_mutarotase_sf_dom"/>
</dbReference>
<accession>A0A3R8R5N0</accession>
<evidence type="ECO:0000256" key="1">
    <source>
        <dbReference type="ARBA" id="ARBA00005028"/>
    </source>
</evidence>
<dbReference type="InterPro" id="IPR014718">
    <property type="entry name" value="GH-type_carb-bd"/>
</dbReference>